<dbReference type="InterPro" id="IPR036388">
    <property type="entry name" value="WH-like_DNA-bd_sf"/>
</dbReference>
<dbReference type="SUPFAM" id="SSF48008">
    <property type="entry name" value="GntR ligand-binding domain-like"/>
    <property type="match status" value="1"/>
</dbReference>
<dbReference type="PANTHER" id="PTHR43537:SF5">
    <property type="entry name" value="UXU OPERON TRANSCRIPTIONAL REGULATOR"/>
    <property type="match status" value="1"/>
</dbReference>
<dbReference type="EMBL" id="JBJHQH010000002">
    <property type="protein sequence ID" value="MFK9090496.1"/>
    <property type="molecule type" value="Genomic_DNA"/>
</dbReference>
<evidence type="ECO:0000256" key="1">
    <source>
        <dbReference type="ARBA" id="ARBA00023015"/>
    </source>
</evidence>
<dbReference type="Proteomes" id="UP001623041">
    <property type="component" value="Unassembled WGS sequence"/>
</dbReference>
<feature type="domain" description="HTH gntR-type" evidence="4">
    <location>
        <begin position="8"/>
        <end position="76"/>
    </location>
</feature>
<gene>
    <name evidence="5" type="ORF">ACJEBI_03215</name>
</gene>
<dbReference type="InterPro" id="IPR011711">
    <property type="entry name" value="GntR_C"/>
</dbReference>
<proteinExistence type="predicted"/>
<dbReference type="InterPro" id="IPR008920">
    <property type="entry name" value="TF_FadR/GntR_C"/>
</dbReference>
<accession>A0ABW8RAN1</accession>
<dbReference type="Gene3D" id="1.10.10.10">
    <property type="entry name" value="Winged helix-like DNA-binding domain superfamily/Winged helix DNA-binding domain"/>
    <property type="match status" value="1"/>
</dbReference>
<keyword evidence="2" id="KW-0238">DNA-binding</keyword>
<dbReference type="InterPro" id="IPR000524">
    <property type="entry name" value="Tscrpt_reg_HTH_GntR"/>
</dbReference>
<dbReference type="Pfam" id="PF00392">
    <property type="entry name" value="GntR"/>
    <property type="match status" value="1"/>
</dbReference>
<dbReference type="SUPFAM" id="SSF46785">
    <property type="entry name" value="Winged helix' DNA-binding domain"/>
    <property type="match status" value="1"/>
</dbReference>
<dbReference type="PANTHER" id="PTHR43537">
    <property type="entry name" value="TRANSCRIPTIONAL REGULATOR, GNTR FAMILY"/>
    <property type="match status" value="1"/>
</dbReference>
<name>A0ABW8RAN1_9BACI</name>
<dbReference type="SMART" id="SM00345">
    <property type="entry name" value="HTH_GNTR"/>
    <property type="match status" value="1"/>
</dbReference>
<evidence type="ECO:0000256" key="2">
    <source>
        <dbReference type="ARBA" id="ARBA00023125"/>
    </source>
</evidence>
<dbReference type="PRINTS" id="PR00035">
    <property type="entry name" value="HTHGNTR"/>
</dbReference>
<sequence>MFTVINKKKKFEEVLDQIKKLLITKKLKIGQKLPNEIELSESMGISRSSLREAFKVLSVLGIIEGKSGEGTIIKQADPENLKNIMSLVAISKGLNTNELFEVRTILEMGAVKFTAERRNEMDLQRIETILQEMDQLSYEDEEEQAKYDFLFHQSIVSASQNKMLQILVEVISDLLGEQIKTTRSELSRSPEILKRFQEEHWLIYKAIVNKDSEEAERVISSHLTCAQAELIQKKVE</sequence>
<keyword evidence="6" id="KW-1185">Reference proteome</keyword>
<organism evidence="5 6">
    <name type="scientific">Bacillus salipaludis</name>
    <dbReference type="NCBI Taxonomy" id="2547811"/>
    <lineage>
        <taxon>Bacteria</taxon>
        <taxon>Bacillati</taxon>
        <taxon>Bacillota</taxon>
        <taxon>Bacilli</taxon>
        <taxon>Bacillales</taxon>
        <taxon>Bacillaceae</taxon>
        <taxon>Bacillus</taxon>
    </lineage>
</organism>
<evidence type="ECO:0000259" key="4">
    <source>
        <dbReference type="PROSITE" id="PS50949"/>
    </source>
</evidence>
<dbReference type="InterPro" id="IPR036390">
    <property type="entry name" value="WH_DNA-bd_sf"/>
</dbReference>
<dbReference type="SMART" id="SM00895">
    <property type="entry name" value="FCD"/>
    <property type="match status" value="1"/>
</dbReference>
<protein>
    <submittedName>
        <fullName evidence="5">FadR/GntR family transcriptional regulator</fullName>
    </submittedName>
</protein>
<keyword evidence="3" id="KW-0804">Transcription</keyword>
<dbReference type="PROSITE" id="PS50949">
    <property type="entry name" value="HTH_GNTR"/>
    <property type="match status" value="1"/>
</dbReference>
<comment type="caution">
    <text evidence="5">The sequence shown here is derived from an EMBL/GenBank/DDBJ whole genome shotgun (WGS) entry which is preliminary data.</text>
</comment>
<dbReference type="RefSeq" id="WP_406579187.1">
    <property type="nucleotide sequence ID" value="NZ_JBJHQH010000002.1"/>
</dbReference>
<dbReference type="Pfam" id="PF07729">
    <property type="entry name" value="FCD"/>
    <property type="match status" value="1"/>
</dbReference>
<keyword evidence="1" id="KW-0805">Transcription regulation</keyword>
<evidence type="ECO:0000313" key="5">
    <source>
        <dbReference type="EMBL" id="MFK9090496.1"/>
    </source>
</evidence>
<evidence type="ECO:0000313" key="6">
    <source>
        <dbReference type="Proteomes" id="UP001623041"/>
    </source>
</evidence>
<reference evidence="5 6" key="1">
    <citation type="submission" date="2024-11" db="EMBL/GenBank/DDBJ databases">
        <authorList>
            <person name="Lucas J.A."/>
        </authorList>
    </citation>
    <scope>NUCLEOTIDE SEQUENCE [LARGE SCALE GENOMIC DNA]</scope>
    <source>
        <strain evidence="5 6">Z 5.4</strain>
    </source>
</reference>
<dbReference type="Gene3D" id="1.20.120.530">
    <property type="entry name" value="GntR ligand-binding domain-like"/>
    <property type="match status" value="1"/>
</dbReference>
<evidence type="ECO:0000256" key="3">
    <source>
        <dbReference type="ARBA" id="ARBA00023163"/>
    </source>
</evidence>